<reference evidence="1 2" key="1">
    <citation type="submission" date="2020-07" db="EMBL/GenBank/DDBJ databases">
        <title>Comparative genomics of pyrophilous fungi reveals a link between fire events and developmental genes.</title>
        <authorList>
            <consortium name="DOE Joint Genome Institute"/>
            <person name="Steindorff A.S."/>
            <person name="Carver A."/>
            <person name="Calhoun S."/>
            <person name="Stillman K."/>
            <person name="Liu H."/>
            <person name="Lipzen A."/>
            <person name="Pangilinan J."/>
            <person name="Labutti K."/>
            <person name="Bruns T.D."/>
            <person name="Grigoriev I.V."/>
        </authorList>
    </citation>
    <scope>NUCLEOTIDE SEQUENCE [LARGE SCALE GENOMIC DNA]</scope>
    <source>
        <strain evidence="1 2">CBS 144469</strain>
    </source>
</reference>
<name>A0A8H6M517_9AGAR</name>
<evidence type="ECO:0000313" key="2">
    <source>
        <dbReference type="Proteomes" id="UP000521943"/>
    </source>
</evidence>
<comment type="caution">
    <text evidence="1">The sequence shown here is derived from an EMBL/GenBank/DDBJ whole genome shotgun (WGS) entry which is preliminary data.</text>
</comment>
<organism evidence="1 2">
    <name type="scientific">Ephemerocybe angulata</name>
    <dbReference type="NCBI Taxonomy" id="980116"/>
    <lineage>
        <taxon>Eukaryota</taxon>
        <taxon>Fungi</taxon>
        <taxon>Dikarya</taxon>
        <taxon>Basidiomycota</taxon>
        <taxon>Agaricomycotina</taxon>
        <taxon>Agaricomycetes</taxon>
        <taxon>Agaricomycetidae</taxon>
        <taxon>Agaricales</taxon>
        <taxon>Agaricineae</taxon>
        <taxon>Psathyrellaceae</taxon>
        <taxon>Ephemerocybe</taxon>
    </lineage>
</organism>
<proteinExistence type="predicted"/>
<keyword evidence="2" id="KW-1185">Reference proteome</keyword>
<dbReference type="AlphaFoldDB" id="A0A8H6M517"/>
<dbReference type="EMBL" id="JACGCI010000040">
    <property type="protein sequence ID" value="KAF6753349.1"/>
    <property type="molecule type" value="Genomic_DNA"/>
</dbReference>
<dbReference type="Proteomes" id="UP000521943">
    <property type="component" value="Unassembled WGS sequence"/>
</dbReference>
<evidence type="ECO:0000313" key="1">
    <source>
        <dbReference type="EMBL" id="KAF6753349.1"/>
    </source>
</evidence>
<protein>
    <submittedName>
        <fullName evidence="1">Uncharacterized protein</fullName>
    </submittedName>
</protein>
<gene>
    <name evidence="1" type="ORF">DFP72DRAFT_1069719</name>
</gene>
<accession>A0A8H6M517</accession>
<sequence length="86" mass="9444">MPSPIPALVKPPAVVFKFRVGQVVELIADWEDDEFSTIRGRTVGTIETLVGMSDDWPGEPIYNILIVGHVYTGIPELALVSVPVKR</sequence>